<dbReference type="InterPro" id="IPR018078">
    <property type="entry name" value="DNA-binding_RecF_CS"/>
</dbReference>
<evidence type="ECO:0000256" key="7">
    <source>
        <dbReference type="ARBA" id="ARBA00022763"/>
    </source>
</evidence>
<evidence type="ECO:0000259" key="14">
    <source>
        <dbReference type="Pfam" id="PF02463"/>
    </source>
</evidence>
<evidence type="ECO:0000256" key="9">
    <source>
        <dbReference type="ARBA" id="ARBA00023125"/>
    </source>
</evidence>
<dbReference type="InterPro" id="IPR042174">
    <property type="entry name" value="RecF_2"/>
</dbReference>
<evidence type="ECO:0000256" key="10">
    <source>
        <dbReference type="ARBA" id="ARBA00023204"/>
    </source>
</evidence>
<keyword evidence="5 12" id="KW-0235">DNA replication</keyword>
<dbReference type="Proteomes" id="UP000095488">
    <property type="component" value="Unassembled WGS sequence"/>
</dbReference>
<evidence type="ECO:0000256" key="11">
    <source>
        <dbReference type="ARBA" id="ARBA00023236"/>
    </source>
</evidence>
<dbReference type="PROSITE" id="PS00618">
    <property type="entry name" value="RECF_2"/>
    <property type="match status" value="1"/>
</dbReference>
<keyword evidence="6 12" id="KW-0547">Nucleotide-binding</keyword>
<keyword evidence="8 12" id="KW-0067">ATP-binding</keyword>
<dbReference type="PANTHER" id="PTHR32182:SF0">
    <property type="entry name" value="DNA REPLICATION AND REPAIR PROTEIN RECF"/>
    <property type="match status" value="1"/>
</dbReference>
<name>A0ABP2AQG6_SARVE</name>
<comment type="similarity">
    <text evidence="2 12 13">Belongs to the RecF family.</text>
</comment>
<keyword evidence="9 12" id="KW-0238">DNA-binding</keyword>
<dbReference type="HAMAP" id="MF_00365">
    <property type="entry name" value="RecF"/>
    <property type="match status" value="1"/>
</dbReference>
<keyword evidence="16" id="KW-1185">Reference proteome</keyword>
<dbReference type="InterPro" id="IPR001238">
    <property type="entry name" value="DNA-binding_RecF"/>
</dbReference>
<comment type="subcellular location">
    <subcellularLocation>
        <location evidence="1 12 13">Cytoplasm</location>
    </subcellularLocation>
</comment>
<dbReference type="SUPFAM" id="SSF52540">
    <property type="entry name" value="P-loop containing nucleoside triphosphate hydrolases"/>
    <property type="match status" value="1"/>
</dbReference>
<dbReference type="EMBL" id="CYZR01000004">
    <property type="protein sequence ID" value="CUN94842.1"/>
    <property type="molecule type" value="Genomic_DNA"/>
</dbReference>
<evidence type="ECO:0000256" key="5">
    <source>
        <dbReference type="ARBA" id="ARBA00022705"/>
    </source>
</evidence>
<evidence type="ECO:0000256" key="4">
    <source>
        <dbReference type="ARBA" id="ARBA00022490"/>
    </source>
</evidence>
<dbReference type="NCBIfam" id="TIGR00611">
    <property type="entry name" value="recf"/>
    <property type="match status" value="1"/>
</dbReference>
<protein>
    <recommendedName>
        <fullName evidence="3 12">DNA replication and repair protein RecF</fullName>
    </recommendedName>
</protein>
<reference evidence="15 16" key="1">
    <citation type="submission" date="2015-09" db="EMBL/GenBank/DDBJ databases">
        <authorList>
            <consortium name="Pathogen Informatics"/>
            <person name="Wu L."/>
            <person name="Ma J."/>
        </authorList>
    </citation>
    <scope>NUCLEOTIDE SEQUENCE [LARGE SCALE GENOMIC DNA]</scope>
    <source>
        <strain evidence="15 16">2789STDY5834858</strain>
    </source>
</reference>
<dbReference type="InterPro" id="IPR003395">
    <property type="entry name" value="RecF/RecN/SMC_N"/>
</dbReference>
<proteinExistence type="inferred from homology"/>
<evidence type="ECO:0000256" key="8">
    <source>
        <dbReference type="ARBA" id="ARBA00022840"/>
    </source>
</evidence>
<dbReference type="Gene3D" id="1.20.1050.90">
    <property type="entry name" value="RecF/RecN/SMC, N-terminal domain"/>
    <property type="match status" value="1"/>
</dbReference>
<keyword evidence="11 12" id="KW-0742">SOS response</keyword>
<dbReference type="PROSITE" id="PS00617">
    <property type="entry name" value="RECF_1"/>
    <property type="match status" value="1"/>
</dbReference>
<dbReference type="CDD" id="cd03242">
    <property type="entry name" value="ABC_RecF"/>
    <property type="match status" value="1"/>
</dbReference>
<evidence type="ECO:0000256" key="1">
    <source>
        <dbReference type="ARBA" id="ARBA00004496"/>
    </source>
</evidence>
<gene>
    <name evidence="12 15" type="primary">recF</name>
    <name evidence="15" type="ORF">ERS852473_01520</name>
</gene>
<evidence type="ECO:0000313" key="16">
    <source>
        <dbReference type="Proteomes" id="UP000095488"/>
    </source>
</evidence>
<keyword evidence="4 12" id="KW-0963">Cytoplasm</keyword>
<dbReference type="InterPro" id="IPR027417">
    <property type="entry name" value="P-loop_NTPase"/>
</dbReference>
<dbReference type="PANTHER" id="PTHR32182">
    <property type="entry name" value="DNA REPLICATION AND REPAIR PROTEIN RECF"/>
    <property type="match status" value="1"/>
</dbReference>
<evidence type="ECO:0000256" key="2">
    <source>
        <dbReference type="ARBA" id="ARBA00008016"/>
    </source>
</evidence>
<dbReference type="Pfam" id="PF02463">
    <property type="entry name" value="SMC_N"/>
    <property type="match status" value="1"/>
</dbReference>
<comment type="caution">
    <text evidence="15">The sequence shown here is derived from an EMBL/GenBank/DDBJ whole genome shotgun (WGS) entry which is preliminary data.</text>
</comment>
<evidence type="ECO:0000256" key="3">
    <source>
        <dbReference type="ARBA" id="ARBA00020170"/>
    </source>
</evidence>
<keyword evidence="7 12" id="KW-0227">DNA damage</keyword>
<accession>A0ABP2AQG6</accession>
<comment type="function">
    <text evidence="12 13">The RecF protein is involved in DNA metabolism; it is required for DNA replication and normal SOS inducibility. RecF binds preferentially to single-stranded, linear DNA. It also seems to bind ATP.</text>
</comment>
<evidence type="ECO:0000256" key="13">
    <source>
        <dbReference type="RuleBase" id="RU000578"/>
    </source>
</evidence>
<organism evidence="15 16">
    <name type="scientific">Sarcina ventriculi</name>
    <name type="common">Clostridium ventriculi</name>
    <dbReference type="NCBI Taxonomy" id="1267"/>
    <lineage>
        <taxon>Bacteria</taxon>
        <taxon>Bacillati</taxon>
        <taxon>Bacillota</taxon>
        <taxon>Clostridia</taxon>
        <taxon>Eubacteriales</taxon>
        <taxon>Clostridiaceae</taxon>
        <taxon>Sarcina</taxon>
    </lineage>
</organism>
<evidence type="ECO:0000313" key="15">
    <source>
        <dbReference type="EMBL" id="CUN94842.1"/>
    </source>
</evidence>
<evidence type="ECO:0000256" key="6">
    <source>
        <dbReference type="ARBA" id="ARBA00022741"/>
    </source>
</evidence>
<evidence type="ECO:0000256" key="12">
    <source>
        <dbReference type="HAMAP-Rule" id="MF_00365"/>
    </source>
</evidence>
<feature type="domain" description="RecF/RecN/SMC N-terminal" evidence="14">
    <location>
        <begin position="2"/>
        <end position="358"/>
    </location>
</feature>
<dbReference type="Gene3D" id="3.40.50.300">
    <property type="entry name" value="P-loop containing nucleotide triphosphate hydrolases"/>
    <property type="match status" value="1"/>
</dbReference>
<dbReference type="RefSeq" id="WP_055259159.1">
    <property type="nucleotide sequence ID" value="NZ_CABIXL010000004.1"/>
</dbReference>
<feature type="binding site" evidence="12">
    <location>
        <begin position="30"/>
        <end position="37"/>
    </location>
    <ligand>
        <name>ATP</name>
        <dbReference type="ChEBI" id="CHEBI:30616"/>
    </ligand>
</feature>
<sequence>MYIKSLQTLNFRNYDNLSLNLCPNVNVFIGDNAQGKTNILELIYYCGFAKSHRTNKDKDIIKWNCEETFIRLDVHKKRLDKIIDIKILKDGKKAVKINSIKVNKIGELIGTFNVVIFSPEDLKIVKESPGIRRKFMDMEISQLNVKYYNNLVNYNKILSERNSVLKCAKIDESMLDIYDMQLAQYGEYIIKARLEYLNSLNKYSKQIHSDITSGKEKINFEYISNVKNLDNIKESLLNLLRKSRKKDIEKRITSIGPHKDDFSILLNGVDAKAFGSQGQQRTSVLTIKFASLKIIKEVAGEYPVLLLDDVLSELDFSRKSYILKSINSIQTIITCTGIEDLTRYLDEHSKIFIVKDGIVKE</sequence>
<keyword evidence="10 12" id="KW-0234">DNA repair</keyword>